<dbReference type="AlphaFoldDB" id="A0A8G2DZF6"/>
<sequence length="87" mass="9794">MAEKLRAKAIDRLQFATVMFIVQQASIRHRYYMPFAAFFGGPIMPVLLMLSPLAVMAASDCTRWHPVADAAKAGDRTAYTRHRPPLM</sequence>
<evidence type="ECO:0000313" key="2">
    <source>
        <dbReference type="EMBL" id="RYM10545.1"/>
    </source>
</evidence>
<keyword evidence="1" id="KW-0472">Membrane</keyword>
<evidence type="ECO:0000313" key="3">
    <source>
        <dbReference type="Proteomes" id="UP000291572"/>
    </source>
</evidence>
<accession>A0A8G2DZF6</accession>
<dbReference type="EMBL" id="SEOO01000017">
    <property type="protein sequence ID" value="RYM10545.1"/>
    <property type="molecule type" value="Genomic_DNA"/>
</dbReference>
<proteinExistence type="predicted"/>
<evidence type="ECO:0000256" key="1">
    <source>
        <dbReference type="SAM" id="Phobius"/>
    </source>
</evidence>
<name>A0A8G2DZF6_9SPHN</name>
<feature type="transmembrane region" description="Helical" evidence="1">
    <location>
        <begin position="31"/>
        <end position="50"/>
    </location>
</feature>
<reference evidence="2 3" key="1">
    <citation type="submission" date="2019-02" db="EMBL/GenBank/DDBJ databases">
        <authorList>
            <person name="Feng G."/>
        </authorList>
    </citation>
    <scope>NUCLEOTIDE SEQUENCE [LARGE SCALE GENOMIC DNA]</scope>
    <source>
        <strain evidence="2 3">CCTCC AB 2011146</strain>
    </source>
</reference>
<keyword evidence="1" id="KW-0812">Transmembrane</keyword>
<protein>
    <submittedName>
        <fullName evidence="2">Uncharacterized protein</fullName>
    </submittedName>
</protein>
<dbReference type="Proteomes" id="UP000291572">
    <property type="component" value="Unassembled WGS sequence"/>
</dbReference>
<keyword evidence="1" id="KW-1133">Transmembrane helix</keyword>
<gene>
    <name evidence="2" type="ORF">EWH12_11895</name>
</gene>
<comment type="caution">
    <text evidence="2">The sequence shown here is derived from an EMBL/GenBank/DDBJ whole genome shotgun (WGS) entry which is preliminary data.</text>
</comment>
<organism evidence="2 3">
    <name type="scientific">Sphingobium cupriresistens</name>
    <dbReference type="NCBI Taxonomy" id="1132417"/>
    <lineage>
        <taxon>Bacteria</taxon>
        <taxon>Pseudomonadati</taxon>
        <taxon>Pseudomonadota</taxon>
        <taxon>Alphaproteobacteria</taxon>
        <taxon>Sphingomonadales</taxon>
        <taxon>Sphingomonadaceae</taxon>
        <taxon>Sphingobium</taxon>
    </lineage>
</organism>